<dbReference type="InterPro" id="IPR025419">
    <property type="entry name" value="DUF4142"/>
</dbReference>
<organism evidence="3 4">
    <name type="scientific">Pseudomonas farsensis</name>
    <dbReference type="NCBI Taxonomy" id="2745492"/>
    <lineage>
        <taxon>Bacteria</taxon>
        <taxon>Pseudomonadati</taxon>
        <taxon>Pseudomonadota</taxon>
        <taxon>Gammaproteobacteria</taxon>
        <taxon>Pseudomonadales</taxon>
        <taxon>Pseudomonadaceae</taxon>
        <taxon>Pseudomonas</taxon>
    </lineage>
</organism>
<comment type="caution">
    <text evidence="3">The sequence shown here is derived from an EMBL/GenBank/DDBJ whole genome shotgun (WGS) entry which is preliminary data.</text>
</comment>
<accession>A0ABU8QYT2</accession>
<proteinExistence type="predicted"/>
<name>A0ABU8QYT2_9PSED</name>
<dbReference type="PANTHER" id="PTHR38593:SF1">
    <property type="entry name" value="BLR2558 PROTEIN"/>
    <property type="match status" value="1"/>
</dbReference>
<dbReference type="EMBL" id="JBBHLC010000109">
    <property type="protein sequence ID" value="MEJ5865817.1"/>
    <property type="molecule type" value="Genomic_DNA"/>
</dbReference>
<evidence type="ECO:0000256" key="1">
    <source>
        <dbReference type="SAM" id="SignalP"/>
    </source>
</evidence>
<protein>
    <submittedName>
        <fullName evidence="3">DUF4142 domain-containing protein</fullName>
    </submittedName>
</protein>
<gene>
    <name evidence="3" type="ORF">V7S98_21590</name>
</gene>
<feature type="domain" description="DUF4142" evidence="2">
    <location>
        <begin position="25"/>
        <end position="157"/>
    </location>
</feature>
<keyword evidence="4" id="KW-1185">Reference proteome</keyword>
<feature type="signal peptide" evidence="1">
    <location>
        <begin position="1"/>
        <end position="22"/>
    </location>
</feature>
<feature type="chain" id="PRO_5046434656" evidence="1">
    <location>
        <begin position="23"/>
        <end position="163"/>
    </location>
</feature>
<dbReference type="PANTHER" id="PTHR38593">
    <property type="entry name" value="BLR2558 PROTEIN"/>
    <property type="match status" value="1"/>
</dbReference>
<dbReference type="Pfam" id="PF13628">
    <property type="entry name" value="DUF4142"/>
    <property type="match status" value="1"/>
</dbReference>
<evidence type="ECO:0000313" key="3">
    <source>
        <dbReference type="EMBL" id="MEJ5865817.1"/>
    </source>
</evidence>
<reference evidence="3 4" key="1">
    <citation type="submission" date="2024-02" db="EMBL/GenBank/DDBJ databases">
        <title>Identification of pathogenicity and growth-promoting function of Pseudomonas putida variant.</title>
        <authorList>
            <person name="Sun J."/>
        </authorList>
    </citation>
    <scope>NUCLEOTIDE SEQUENCE [LARGE SCALE GENOMIC DNA]</scope>
    <source>
        <strain evidence="3 4">A03</strain>
    </source>
</reference>
<dbReference type="Proteomes" id="UP001380290">
    <property type="component" value="Unassembled WGS sequence"/>
</dbReference>
<dbReference type="RefSeq" id="WP_339600545.1">
    <property type="nucleotide sequence ID" value="NZ_JBBHLC010000109.1"/>
</dbReference>
<sequence length="163" mass="17986">MTFKSLSLAIAMSIGAVPAAFAASDDFVDSAAEGGIAEVVTGKLALEKSQNAEVRKFAEQMVNDHTKVNQELMALAKRLNIDVPDEASLTDKARKMILDMREESFDRAYANNQVDAHEKTIELFKREAESSDKAELKAFAKEKLPALEHHLQEAKKLQATHSQ</sequence>
<dbReference type="InterPro" id="IPR012347">
    <property type="entry name" value="Ferritin-like"/>
</dbReference>
<dbReference type="Gene3D" id="1.20.1260.10">
    <property type="match status" value="1"/>
</dbReference>
<evidence type="ECO:0000259" key="2">
    <source>
        <dbReference type="Pfam" id="PF13628"/>
    </source>
</evidence>
<keyword evidence="1" id="KW-0732">Signal</keyword>
<evidence type="ECO:0000313" key="4">
    <source>
        <dbReference type="Proteomes" id="UP001380290"/>
    </source>
</evidence>